<organism evidence="3 4">
    <name type="scientific">Sphaerobolus stellatus (strain SS14)</name>
    <dbReference type="NCBI Taxonomy" id="990650"/>
    <lineage>
        <taxon>Eukaryota</taxon>
        <taxon>Fungi</taxon>
        <taxon>Dikarya</taxon>
        <taxon>Basidiomycota</taxon>
        <taxon>Agaricomycotina</taxon>
        <taxon>Agaricomycetes</taxon>
        <taxon>Phallomycetidae</taxon>
        <taxon>Geastrales</taxon>
        <taxon>Sphaerobolaceae</taxon>
        <taxon>Sphaerobolus</taxon>
    </lineage>
</organism>
<dbReference type="InterPro" id="IPR008906">
    <property type="entry name" value="HATC_C_dom"/>
</dbReference>
<sequence length="232" mass="25913">MDTGTFDGCNQLIKLAIHILSIIGNSAGCEHLFSAMGLIHTKLRNRLGPQKVRDMAILRAELHRSHLRQGLTRPRSHKWKFRNMEASEGDDKKQEAADLDVDEDDEGPADTRSVAQSLIKEAEEDDNDLGAELFDEELPDASDLVVESTRNRHIICFFGAAPLVPLSQLFIYPDNYNSAPEGRVRKGFNMFWTGSVANLTRELEVYDLINSNSLKENYTRASGAKTAPIVVD</sequence>
<keyword evidence="4" id="KW-1185">Reference proteome</keyword>
<evidence type="ECO:0000313" key="3">
    <source>
        <dbReference type="EMBL" id="KIJ42868.1"/>
    </source>
</evidence>
<feature type="region of interest" description="Disordered" evidence="1">
    <location>
        <begin position="78"/>
        <end position="112"/>
    </location>
</feature>
<proteinExistence type="predicted"/>
<dbReference type="Proteomes" id="UP000054279">
    <property type="component" value="Unassembled WGS sequence"/>
</dbReference>
<dbReference type="SUPFAM" id="SSF53098">
    <property type="entry name" value="Ribonuclease H-like"/>
    <property type="match status" value="1"/>
</dbReference>
<evidence type="ECO:0000313" key="4">
    <source>
        <dbReference type="Proteomes" id="UP000054279"/>
    </source>
</evidence>
<evidence type="ECO:0000259" key="2">
    <source>
        <dbReference type="Pfam" id="PF05699"/>
    </source>
</evidence>
<dbReference type="EMBL" id="KN837127">
    <property type="protein sequence ID" value="KIJ42868.1"/>
    <property type="molecule type" value="Genomic_DNA"/>
</dbReference>
<gene>
    <name evidence="3" type="ORF">M422DRAFT_67959</name>
</gene>
<dbReference type="GO" id="GO:0046983">
    <property type="term" value="F:protein dimerization activity"/>
    <property type="evidence" value="ECO:0007669"/>
    <property type="project" value="InterPro"/>
</dbReference>
<dbReference type="InterPro" id="IPR012337">
    <property type="entry name" value="RNaseH-like_sf"/>
</dbReference>
<protein>
    <recommendedName>
        <fullName evidence="2">HAT C-terminal dimerisation domain-containing protein</fullName>
    </recommendedName>
</protein>
<feature type="compositionally biased region" description="Basic and acidic residues" evidence="1">
    <location>
        <begin position="82"/>
        <end position="96"/>
    </location>
</feature>
<dbReference type="AlphaFoldDB" id="A0A0C9UIK7"/>
<dbReference type="HOGENOM" id="CLU_1195537_0_0_1"/>
<dbReference type="Pfam" id="PF05699">
    <property type="entry name" value="Dimer_Tnp_hAT"/>
    <property type="match status" value="1"/>
</dbReference>
<feature type="compositionally biased region" description="Acidic residues" evidence="1">
    <location>
        <begin position="97"/>
        <end position="108"/>
    </location>
</feature>
<dbReference type="OrthoDB" id="2423954at2759"/>
<feature type="domain" description="HAT C-terminal dimerisation" evidence="2">
    <location>
        <begin position="11"/>
        <end position="60"/>
    </location>
</feature>
<name>A0A0C9UIK7_SPHS4</name>
<accession>A0A0C9UIK7</accession>
<evidence type="ECO:0000256" key="1">
    <source>
        <dbReference type="SAM" id="MobiDB-lite"/>
    </source>
</evidence>
<reference evidence="3 4" key="1">
    <citation type="submission" date="2014-06" db="EMBL/GenBank/DDBJ databases">
        <title>Evolutionary Origins and Diversification of the Mycorrhizal Mutualists.</title>
        <authorList>
            <consortium name="DOE Joint Genome Institute"/>
            <consortium name="Mycorrhizal Genomics Consortium"/>
            <person name="Kohler A."/>
            <person name="Kuo A."/>
            <person name="Nagy L.G."/>
            <person name="Floudas D."/>
            <person name="Copeland A."/>
            <person name="Barry K.W."/>
            <person name="Cichocki N."/>
            <person name="Veneault-Fourrey C."/>
            <person name="LaButti K."/>
            <person name="Lindquist E.A."/>
            <person name="Lipzen A."/>
            <person name="Lundell T."/>
            <person name="Morin E."/>
            <person name="Murat C."/>
            <person name="Riley R."/>
            <person name="Ohm R."/>
            <person name="Sun H."/>
            <person name="Tunlid A."/>
            <person name="Henrissat B."/>
            <person name="Grigoriev I.V."/>
            <person name="Hibbett D.S."/>
            <person name="Martin F."/>
        </authorList>
    </citation>
    <scope>NUCLEOTIDE SEQUENCE [LARGE SCALE GENOMIC DNA]</scope>
    <source>
        <strain evidence="3 4">SS14</strain>
    </source>
</reference>